<organism evidence="1 2">
    <name type="scientific">Clostridium beijerinckii</name>
    <name type="common">Clostridium MP</name>
    <dbReference type="NCBI Taxonomy" id="1520"/>
    <lineage>
        <taxon>Bacteria</taxon>
        <taxon>Bacillati</taxon>
        <taxon>Bacillota</taxon>
        <taxon>Clostridia</taxon>
        <taxon>Eubacteriales</taxon>
        <taxon>Clostridiaceae</taxon>
        <taxon>Clostridium</taxon>
    </lineage>
</organism>
<reference evidence="1" key="1">
    <citation type="submission" date="2021-04" db="EMBL/GenBank/DDBJ databases">
        <title>Complete genome sequence of the type strain Clostridium beijerinckii NRRL B-598.</title>
        <authorList>
            <person name="Sedlar K."/>
            <person name="Branska B."/>
            <person name="Bezdicek M."/>
            <person name="Nykrynova M."/>
            <person name="Lengerova M."/>
            <person name="Skutkova H."/>
            <person name="Patakova P."/>
        </authorList>
    </citation>
    <scope>NUCLEOTIDE SEQUENCE</scope>
    <source>
        <strain evidence="1">DSM 791</strain>
    </source>
</reference>
<sequence length="83" mass="10209">MDEREELKKELEQELQWIIYRQRLLDIMEQKLLQMKKLTEKAKYDNLIEKELELINVKLNDLAMQVKALDSESRKSEDWKMIR</sequence>
<dbReference type="Proteomes" id="UP000679373">
    <property type="component" value="Chromosome"/>
</dbReference>
<protein>
    <submittedName>
        <fullName evidence="1">Uncharacterized protein</fullName>
    </submittedName>
</protein>
<dbReference type="RefSeq" id="WP_077868050.1">
    <property type="nucleotide sequence ID" value="NZ_BKAK01000039.1"/>
</dbReference>
<keyword evidence="2" id="KW-1185">Reference proteome</keyword>
<accession>A0AB74VDN8</accession>
<evidence type="ECO:0000313" key="2">
    <source>
        <dbReference type="Proteomes" id="UP000679373"/>
    </source>
</evidence>
<dbReference type="GeneID" id="66347191"/>
<evidence type="ECO:0000313" key="1">
    <source>
        <dbReference type="EMBL" id="QUN34505.1"/>
    </source>
</evidence>
<proteinExistence type="predicted"/>
<name>A0AB74VDN8_CLOBE</name>
<dbReference type="AlphaFoldDB" id="A0AB74VDN8"/>
<dbReference type="EMBL" id="CP073653">
    <property type="protein sequence ID" value="QUN34505.1"/>
    <property type="molecule type" value="Genomic_DNA"/>
</dbReference>
<gene>
    <name evidence="1" type="ORF">KEC93_21670</name>
</gene>